<dbReference type="EMBL" id="MRZV01000026">
    <property type="protein sequence ID" value="PIK61720.1"/>
    <property type="molecule type" value="Genomic_DNA"/>
</dbReference>
<keyword evidence="2" id="KW-1133">Transmembrane helix</keyword>
<keyword evidence="4" id="KW-1185">Reference proteome</keyword>
<sequence>MSTTHAKQDSSEEESLLPSNNNNDTSVNSNRRVRSYDSIIRLASYRREGKWPITLWLVLTFLCVFWHRRILKKRKCYVCYVTSVTRGCDNQTNSQSMLLDPLSLEYEYDGELWQNENDGREQRTMGNDEDVEECSVCNVTLWNYHGERTQFTDKSTGGSLWVSRCSKYISLIVLLLAIASILYDLGYYIDRMWGRQNKLLHFISYNAFLVCLSIYPMMNICSKFRSFFGKKENVSFLDWAGSLNARFIIKRMQFMNLAEKVENSDGSIVFLNKVVQIIGTLHCLQ</sequence>
<dbReference type="Proteomes" id="UP000230750">
    <property type="component" value="Unassembled WGS sequence"/>
</dbReference>
<feature type="compositionally biased region" description="Basic and acidic residues" evidence="1">
    <location>
        <begin position="1"/>
        <end position="10"/>
    </location>
</feature>
<evidence type="ECO:0000313" key="4">
    <source>
        <dbReference type="Proteomes" id="UP000230750"/>
    </source>
</evidence>
<name>A0A2G8LNG6_STIJA</name>
<feature type="transmembrane region" description="Helical" evidence="2">
    <location>
        <begin position="201"/>
        <end position="221"/>
    </location>
</feature>
<feature type="compositionally biased region" description="Low complexity" evidence="1">
    <location>
        <begin position="16"/>
        <end position="29"/>
    </location>
</feature>
<keyword evidence="2" id="KW-0812">Transmembrane</keyword>
<evidence type="ECO:0000313" key="3">
    <source>
        <dbReference type="EMBL" id="PIK61720.1"/>
    </source>
</evidence>
<dbReference type="OrthoDB" id="10042460at2759"/>
<protein>
    <submittedName>
        <fullName evidence="3">Uncharacterized protein</fullName>
    </submittedName>
</protein>
<feature type="transmembrane region" description="Helical" evidence="2">
    <location>
        <begin position="168"/>
        <end position="189"/>
    </location>
</feature>
<accession>A0A2G8LNG6</accession>
<evidence type="ECO:0000256" key="2">
    <source>
        <dbReference type="SAM" id="Phobius"/>
    </source>
</evidence>
<proteinExistence type="predicted"/>
<comment type="caution">
    <text evidence="3">The sequence shown here is derived from an EMBL/GenBank/DDBJ whole genome shotgun (WGS) entry which is preliminary data.</text>
</comment>
<keyword evidence="2" id="KW-0472">Membrane</keyword>
<organism evidence="3 4">
    <name type="scientific">Stichopus japonicus</name>
    <name type="common">Sea cucumber</name>
    <dbReference type="NCBI Taxonomy" id="307972"/>
    <lineage>
        <taxon>Eukaryota</taxon>
        <taxon>Metazoa</taxon>
        <taxon>Echinodermata</taxon>
        <taxon>Eleutherozoa</taxon>
        <taxon>Echinozoa</taxon>
        <taxon>Holothuroidea</taxon>
        <taxon>Aspidochirotacea</taxon>
        <taxon>Aspidochirotida</taxon>
        <taxon>Stichopodidae</taxon>
        <taxon>Apostichopus</taxon>
    </lineage>
</organism>
<reference evidence="3 4" key="1">
    <citation type="journal article" date="2017" name="PLoS Biol.">
        <title>The sea cucumber genome provides insights into morphological evolution and visceral regeneration.</title>
        <authorList>
            <person name="Zhang X."/>
            <person name="Sun L."/>
            <person name="Yuan J."/>
            <person name="Sun Y."/>
            <person name="Gao Y."/>
            <person name="Zhang L."/>
            <person name="Li S."/>
            <person name="Dai H."/>
            <person name="Hamel J.F."/>
            <person name="Liu C."/>
            <person name="Yu Y."/>
            <person name="Liu S."/>
            <person name="Lin W."/>
            <person name="Guo K."/>
            <person name="Jin S."/>
            <person name="Xu P."/>
            <person name="Storey K.B."/>
            <person name="Huan P."/>
            <person name="Zhang T."/>
            <person name="Zhou Y."/>
            <person name="Zhang J."/>
            <person name="Lin C."/>
            <person name="Li X."/>
            <person name="Xing L."/>
            <person name="Huo D."/>
            <person name="Sun M."/>
            <person name="Wang L."/>
            <person name="Mercier A."/>
            <person name="Li F."/>
            <person name="Yang H."/>
            <person name="Xiang J."/>
        </authorList>
    </citation>
    <scope>NUCLEOTIDE SEQUENCE [LARGE SCALE GENOMIC DNA]</scope>
    <source>
        <strain evidence="3">Shaxun</strain>
        <tissue evidence="3">Muscle</tissue>
    </source>
</reference>
<feature type="transmembrane region" description="Helical" evidence="2">
    <location>
        <begin position="51"/>
        <end position="67"/>
    </location>
</feature>
<dbReference type="AlphaFoldDB" id="A0A2G8LNG6"/>
<feature type="region of interest" description="Disordered" evidence="1">
    <location>
        <begin position="1"/>
        <end position="29"/>
    </location>
</feature>
<gene>
    <name evidence="3" type="ORF">BSL78_01350</name>
</gene>
<evidence type="ECO:0000256" key="1">
    <source>
        <dbReference type="SAM" id="MobiDB-lite"/>
    </source>
</evidence>